<dbReference type="PROSITE" id="PS50234">
    <property type="entry name" value="VWFA"/>
    <property type="match status" value="1"/>
</dbReference>
<dbReference type="SUPFAM" id="SSF52540">
    <property type="entry name" value="P-loop containing nucleoside triphosphate hydrolases"/>
    <property type="match status" value="1"/>
</dbReference>
<dbReference type="CDD" id="cd00198">
    <property type="entry name" value="vWFA"/>
    <property type="match status" value="1"/>
</dbReference>
<dbReference type="Pfam" id="PF13519">
    <property type="entry name" value="VWA_2"/>
    <property type="match status" value="1"/>
</dbReference>
<evidence type="ECO:0000313" key="4">
    <source>
        <dbReference type="Proteomes" id="UP001219525"/>
    </source>
</evidence>
<comment type="caution">
    <text evidence="3">The sequence shown here is derived from an EMBL/GenBank/DDBJ whole genome shotgun (WGS) entry which is preliminary data.</text>
</comment>
<proteinExistence type="predicted"/>
<evidence type="ECO:0000259" key="2">
    <source>
        <dbReference type="PROSITE" id="PS50234"/>
    </source>
</evidence>
<dbReference type="InterPro" id="IPR036465">
    <property type="entry name" value="vWFA_dom_sf"/>
</dbReference>
<name>A0AAD6YAR2_9AGAR</name>
<dbReference type="SMART" id="SM00327">
    <property type="entry name" value="VWA"/>
    <property type="match status" value="1"/>
</dbReference>
<sequence>MTEEKVLNGSRSQSDAKTASRSKTSTESQSQVDNQKIPAMLAATEPSPPDDTMDVDPVIPTHTDLDLLRSIKGMFRVLDLISETGSPTVDKIIIAQESVKELINEFSPGAYASLTKVDFKALDKLLVQPLGFYGSKSEIVTFLSSRGVFNEEIARALLRPADHATTPHLRSGLYAVRVSDVGPVASEQIFVIYWPEATTWNDDATSSVQRNRVTFMRYLTKISDQVACLISPEHARAIVWSDEPEDISMDLDEESDRLFTFEVAKTNEQDEDVTVRPGFTMNATILTPVESFHAECPLDASELLPTLIHGETAQAILTKRFVPSRFVERSITKEDFTALKLKSLLATGSIRFHPTLTDKDIEILMEHGLDSRYPVPFKAWKTRNNETKKSIEATGRQEEQETCRKVQSDAPMLEPVLQEAIIDQLLNLFPTVQRTVLSSSGKDLDSLRAQYESLVSVHVKLREDVEKIGTGKATSADLTRLLPAKFKPLKEQILCIEILFAEKPDLEEQDRKELIKDISENGTDGLIRALKSKEAKDDKGWLAGKVRSWFSQDGHADAEKRIRRKTAAISDAEFLASFDDMLAKEPLLQDIITQALEVAHDSLRGTLSKLVSSFTGKATLLQEQTLKSQIQRKTASILEEVLNGSRRQLIEEYERELPDSLRTLDIEKVVHLEKKWGNDPSFQITGSDKSRTEPLVECKLHTMHLTTDDQQTVQLNPTIVPSPHLQASTAHIFNLKLGHRIVHAQLLENKKLLLIIQDSELLYIFLESPSDLDRAIARGRNGAKRILHLDKIGKDVILAYDEQKRMLSLCAASKLSLHIYVFEETFTSLQAWGVSLDLKPWYAAGTVVSKSCFVGGCEEILFIDTSGQARIFSLITQQFRPASLSLDRPPDSLHSSPDGACLVLSFRDGDHVIYRAYHWSTFGSSQGIDLGALDLPDAPAKLTSLVTRRNVHLVGIDIDKRVCKSIVLDITKKTTEFMFKETGVKAVPKSGMIDTAHNCLIDVHADVWTRFPVVAAVQRQTISSIHRKARKLFFLTDRDHDRFTSHFSELIYAFEQRTRKPTGDNLKTIQVLALSSACLFTEESHWELSQFRAGEWLVDLLCLIPIQIALTHENRFLPLKDGVTSAELERSLLGAEVGQIVDALSFGWFESVFQSYMTSKASREQSVGKSYTLNHLADTSFAGSAMRTTEGVWMSVTPTNDALIVALDFEGVHSIERSAQEDTLLVLFNTAISNMVLFRNNFAMSRSITGLFQSFQSSSTVLDPAANPTLFRSTLTIIIKDVVESDKKEIVREFSTKFHQIVEDEQDANFISQLHAGQLNIIPWPVIESKQFYTLFPAIKRLLDKQEVTHRTAGEFLHTLKTLMAKLKANDWGSLSQNLIAHRAQKLLGGLNNALTFGFFEVEPDHEPLKNFDTDQLIDKPDTPSYFFLSDKELESSNSRRESILADLQSSWDEKDKRSHVPETEWTAGLSAYLDSLVDMRINHVYEWISSNLSRFKSSHAHVEMLRRVFDTAIVDLRANVEICGTQCANCQLKCLLSRRHDSTLSHDCRTSHQCLHPCDFGDEHPSTEKTCGLPCAVDIHLCGEPCALKNKPGCIGGCMKLAGHGDDGHMCSARLHKCGEPCGLKNMKVSGAKLDEVHTQHVCDATACPVSCELCKRLCCDTEHLHGLQSDAIHLCGQPHSCSALCQADGTCEIETAPQSIEATFTGRHETFQYTKLTVAKRRPCVYPIPAGKKAHSGPHNHSTDPAPFHYCETRCESCGYFCTLPRGHPQQEHETRHGSMSRTQWAIDGPDGTILELNGRKFGASDEGTPLLCSLMCQEMGRHVHVDYCRADDAASCNEAEVQHLKTRLTPHPRRAKDWISHSLFWRRSDPYSRPDQLNFSKCDAMCPDTEHAGNATNPPNPSYCALPLFHPPATQAAGLGYLSNDGHLFNCKNPAVLQNAFHVIFVIDRSSSMGGTDRRPLTNAPGTALISRWSNNRLGAVYSALHAFWMSRNTALTSGGQGTAGPVRRDAYSVVLFDHTVSVCIANDFSNTSDELLNKLLAYQTGGGTNFTLAITSAQTLMRTHWSSERTPVVIFLSDGECDIADETMRTLSRSAVALGKPLSFHSVSFGRASQSSVLRRMAQVALEVQTNAPRDPLLPAEATINSSYSEALDTVRLAETFLGFAESLRKPRGALFSSK</sequence>
<evidence type="ECO:0000256" key="1">
    <source>
        <dbReference type="SAM" id="MobiDB-lite"/>
    </source>
</evidence>
<protein>
    <recommendedName>
        <fullName evidence="2">VWFA domain-containing protein</fullName>
    </recommendedName>
</protein>
<dbReference type="PANTHER" id="PTHR22796:SF1">
    <property type="entry name" value="VWFA DOMAIN-CONTAINING PROTEIN"/>
    <property type="match status" value="1"/>
</dbReference>
<dbReference type="InterPro" id="IPR002035">
    <property type="entry name" value="VWF_A"/>
</dbReference>
<feature type="domain" description="VWFA" evidence="2">
    <location>
        <begin position="1945"/>
        <end position="2165"/>
    </location>
</feature>
<organism evidence="3 4">
    <name type="scientific">Mycena pura</name>
    <dbReference type="NCBI Taxonomy" id="153505"/>
    <lineage>
        <taxon>Eukaryota</taxon>
        <taxon>Fungi</taxon>
        <taxon>Dikarya</taxon>
        <taxon>Basidiomycota</taxon>
        <taxon>Agaricomycotina</taxon>
        <taxon>Agaricomycetes</taxon>
        <taxon>Agaricomycetidae</taxon>
        <taxon>Agaricales</taxon>
        <taxon>Marasmiineae</taxon>
        <taxon>Mycenaceae</taxon>
        <taxon>Mycena</taxon>
    </lineage>
</organism>
<dbReference type="Gene3D" id="3.40.50.410">
    <property type="entry name" value="von Willebrand factor, type A domain"/>
    <property type="match status" value="1"/>
</dbReference>
<dbReference type="EMBL" id="JARJCW010000028">
    <property type="protein sequence ID" value="KAJ7210563.1"/>
    <property type="molecule type" value="Genomic_DNA"/>
</dbReference>
<accession>A0AAD6YAR2</accession>
<dbReference type="Proteomes" id="UP001219525">
    <property type="component" value="Unassembled WGS sequence"/>
</dbReference>
<reference evidence="3" key="1">
    <citation type="submission" date="2023-03" db="EMBL/GenBank/DDBJ databases">
        <title>Massive genome expansion in bonnet fungi (Mycena s.s.) driven by repeated elements and novel gene families across ecological guilds.</title>
        <authorList>
            <consortium name="Lawrence Berkeley National Laboratory"/>
            <person name="Harder C.B."/>
            <person name="Miyauchi S."/>
            <person name="Viragh M."/>
            <person name="Kuo A."/>
            <person name="Thoen E."/>
            <person name="Andreopoulos B."/>
            <person name="Lu D."/>
            <person name="Skrede I."/>
            <person name="Drula E."/>
            <person name="Henrissat B."/>
            <person name="Morin E."/>
            <person name="Kohler A."/>
            <person name="Barry K."/>
            <person name="LaButti K."/>
            <person name="Morin E."/>
            <person name="Salamov A."/>
            <person name="Lipzen A."/>
            <person name="Mereny Z."/>
            <person name="Hegedus B."/>
            <person name="Baldrian P."/>
            <person name="Stursova M."/>
            <person name="Weitz H."/>
            <person name="Taylor A."/>
            <person name="Grigoriev I.V."/>
            <person name="Nagy L.G."/>
            <person name="Martin F."/>
            <person name="Kauserud H."/>
        </authorList>
    </citation>
    <scope>NUCLEOTIDE SEQUENCE</scope>
    <source>
        <strain evidence="3">9144</strain>
    </source>
</reference>
<feature type="region of interest" description="Disordered" evidence="1">
    <location>
        <begin position="1"/>
        <end position="53"/>
    </location>
</feature>
<dbReference type="SUPFAM" id="SSF53300">
    <property type="entry name" value="vWA-like"/>
    <property type="match status" value="1"/>
</dbReference>
<gene>
    <name evidence="3" type="ORF">GGX14DRAFT_451174</name>
</gene>
<keyword evidence="4" id="KW-1185">Reference proteome</keyword>
<dbReference type="PANTHER" id="PTHR22796">
    <property type="entry name" value="URG4-RELATED"/>
    <property type="match status" value="1"/>
</dbReference>
<feature type="compositionally biased region" description="Polar residues" evidence="1">
    <location>
        <begin position="9"/>
        <end position="34"/>
    </location>
</feature>
<dbReference type="Gene3D" id="3.40.50.300">
    <property type="entry name" value="P-loop containing nucleotide triphosphate hydrolases"/>
    <property type="match status" value="1"/>
</dbReference>
<evidence type="ECO:0000313" key="3">
    <source>
        <dbReference type="EMBL" id="KAJ7210563.1"/>
    </source>
</evidence>
<dbReference type="InterPro" id="IPR027417">
    <property type="entry name" value="P-loop_NTPase"/>
</dbReference>